<dbReference type="Proteomes" id="UP000004080">
    <property type="component" value="Unassembled WGS sequence"/>
</dbReference>
<comment type="caution">
    <text evidence="1">The sequence shown here is derived from an EMBL/GenBank/DDBJ whole genome shotgun (WGS) entry which is preliminary data.</text>
</comment>
<name>I8J3C1_9BACL</name>
<organism evidence="1 2">
    <name type="scientific">Fictibacillus macauensis ZFHKF-1</name>
    <dbReference type="NCBI Taxonomy" id="1196324"/>
    <lineage>
        <taxon>Bacteria</taxon>
        <taxon>Bacillati</taxon>
        <taxon>Bacillota</taxon>
        <taxon>Bacilli</taxon>
        <taxon>Bacillales</taxon>
        <taxon>Fictibacillaceae</taxon>
        <taxon>Fictibacillus</taxon>
    </lineage>
</organism>
<reference evidence="1 2" key="1">
    <citation type="journal article" date="2012" name="J. Bacteriol.">
        <title>Genome of Bacillus macauensis ZFHKF-1, a Long-Chain-Forming Bacterium.</title>
        <authorList>
            <person name="Cai L."/>
            <person name="Zhang T."/>
        </authorList>
    </citation>
    <scope>NUCLEOTIDE SEQUENCE [LARGE SCALE GENOMIC DNA]</scope>
    <source>
        <strain evidence="1 2">ZFHKF-1</strain>
    </source>
</reference>
<keyword evidence="2" id="KW-1185">Reference proteome</keyword>
<evidence type="ECO:0000313" key="1">
    <source>
        <dbReference type="EMBL" id="EIT86266.1"/>
    </source>
</evidence>
<dbReference type="AlphaFoldDB" id="I8J3C1"/>
<dbReference type="PATRIC" id="fig|1196324.3.peg.1364"/>
<sequence>MVLAKGEKELVLVAGGLLEDMSILLGGDGRILMLAYVFFLRARLGQRTPYIEETHFLPAKVGEVPSLCGGKRSHCYSGVLFTIPTRNSAVICNEQARLVL</sequence>
<gene>
    <name evidence="1" type="ORF">A374_06691</name>
</gene>
<evidence type="ECO:0000313" key="2">
    <source>
        <dbReference type="Proteomes" id="UP000004080"/>
    </source>
</evidence>
<proteinExistence type="predicted"/>
<dbReference type="EMBL" id="AKKV01000022">
    <property type="protein sequence ID" value="EIT86266.1"/>
    <property type="molecule type" value="Genomic_DNA"/>
</dbReference>
<protein>
    <submittedName>
        <fullName evidence="1">Uncharacterized protein</fullName>
    </submittedName>
</protein>
<accession>I8J3C1</accession>
<dbReference type="RefSeq" id="WP_007201435.1">
    <property type="nucleotide sequence ID" value="NZ_AKKV01000022.1"/>
</dbReference>